<comment type="caution">
    <text evidence="9">The sequence shown here is derived from an EMBL/GenBank/DDBJ whole genome shotgun (WGS) entry which is preliminary data.</text>
</comment>
<dbReference type="PANTHER" id="PTHR43671:SF13">
    <property type="entry name" value="SERINE_THREONINE-PROTEIN KINASE NEK2"/>
    <property type="match status" value="1"/>
</dbReference>
<name>A0ABW6QDF5_9ACTN</name>
<dbReference type="InterPro" id="IPR011009">
    <property type="entry name" value="Kinase-like_dom_sf"/>
</dbReference>
<feature type="compositionally biased region" description="Low complexity" evidence="6">
    <location>
        <begin position="335"/>
        <end position="358"/>
    </location>
</feature>
<dbReference type="RefSeq" id="WP_388238187.1">
    <property type="nucleotide sequence ID" value="NZ_JBHVZQ010000027.1"/>
</dbReference>
<evidence type="ECO:0000256" key="1">
    <source>
        <dbReference type="ARBA" id="ARBA00012513"/>
    </source>
</evidence>
<evidence type="ECO:0000256" key="5">
    <source>
        <dbReference type="ARBA" id="ARBA00022840"/>
    </source>
</evidence>
<dbReference type="EC" id="2.7.11.1" evidence="1"/>
<evidence type="ECO:0000256" key="3">
    <source>
        <dbReference type="ARBA" id="ARBA00022741"/>
    </source>
</evidence>
<evidence type="ECO:0000256" key="4">
    <source>
        <dbReference type="ARBA" id="ARBA00022777"/>
    </source>
</evidence>
<keyword evidence="4 9" id="KW-0418">Kinase</keyword>
<dbReference type="CDD" id="cd14014">
    <property type="entry name" value="STKc_PknB_like"/>
    <property type="match status" value="1"/>
</dbReference>
<dbReference type="InterPro" id="IPR000719">
    <property type="entry name" value="Prot_kinase_dom"/>
</dbReference>
<accession>A0ABW6QDF5</accession>
<feature type="domain" description="Protein kinase" evidence="8">
    <location>
        <begin position="1"/>
        <end position="267"/>
    </location>
</feature>
<dbReference type="Gene3D" id="3.30.200.20">
    <property type="entry name" value="Phosphorylase Kinase, domain 1"/>
    <property type="match status" value="1"/>
</dbReference>
<feature type="transmembrane region" description="Helical" evidence="7">
    <location>
        <begin position="302"/>
        <end position="322"/>
    </location>
</feature>
<feature type="region of interest" description="Disordered" evidence="6">
    <location>
        <begin position="327"/>
        <end position="396"/>
    </location>
</feature>
<dbReference type="GO" id="GO:0004674">
    <property type="term" value="F:protein serine/threonine kinase activity"/>
    <property type="evidence" value="ECO:0007669"/>
    <property type="project" value="UniProtKB-EC"/>
</dbReference>
<dbReference type="SUPFAM" id="SSF56112">
    <property type="entry name" value="Protein kinase-like (PK-like)"/>
    <property type="match status" value="1"/>
</dbReference>
<sequence length="544" mass="57717">MGRAHVSTDQPVGGRYRLVEITHREPNRVTWYADDLQTGRPCLVTRTELPQDAGEAARRAPSRVLRATETVARLCPGRIATVIDTLGEDGLLWTVTAWIDGTPLDEVLAEQGTFNHVRAARIALELLDVLDAAHAEAVTHGELSPGQVFLCEGGPVVVTGFGLAGSTSAPRLTAPSYASPEQARDQRIGPAADLWSLGAILYTMLEGRPPFRDRGRPEATLRGVDRLPLRSPVRSGPLTRVVQGLLRKDARERLTRQVVREALTRVLREDPVAVEAAVPGPRLRGGYTAGLRRAGRERSRRTMVLGTSLAVVTVAVAVLAVTRGLPGSGSGSAAGGPPSSASAPTGSAPSGSAPSGSGAQDGGDAPGERAPAPPSAAAPPAPSPSGTGGLPPGYRTYRAPEGFSVALPDGWERLDTSRASGLAYRVTFGAEGDPRTLAVTYSERVGTDAVAVWRDDVEPPLERSGGYERIGAIEARTYQGREAADMEWYAEHDGTRLRTFGRGFLLGGGRGYSLRWTTPAADWEEPASREALRTFLRTFRPGAD</sequence>
<proteinExistence type="predicted"/>
<evidence type="ECO:0000256" key="7">
    <source>
        <dbReference type="SAM" id="Phobius"/>
    </source>
</evidence>
<keyword evidence="10" id="KW-1185">Reference proteome</keyword>
<evidence type="ECO:0000313" key="10">
    <source>
        <dbReference type="Proteomes" id="UP001601627"/>
    </source>
</evidence>
<evidence type="ECO:0000313" key="9">
    <source>
        <dbReference type="EMBL" id="MFF1276808.1"/>
    </source>
</evidence>
<dbReference type="Gene3D" id="3.40.1000.10">
    <property type="entry name" value="Mog1/PsbP, alpha/beta/alpha sandwich"/>
    <property type="match status" value="1"/>
</dbReference>
<dbReference type="PANTHER" id="PTHR43671">
    <property type="entry name" value="SERINE/THREONINE-PROTEIN KINASE NEK"/>
    <property type="match status" value="1"/>
</dbReference>
<gene>
    <name evidence="9" type="ORF">ACFVZC_25890</name>
</gene>
<protein>
    <recommendedName>
        <fullName evidence="1">non-specific serine/threonine protein kinase</fullName>
        <ecNumber evidence="1">2.7.11.1</ecNumber>
    </recommendedName>
</protein>
<evidence type="ECO:0000259" key="8">
    <source>
        <dbReference type="PROSITE" id="PS50011"/>
    </source>
</evidence>
<keyword evidence="7" id="KW-1133">Transmembrane helix</keyword>
<feature type="compositionally biased region" description="Pro residues" evidence="6">
    <location>
        <begin position="371"/>
        <end position="383"/>
    </location>
</feature>
<dbReference type="PROSITE" id="PS50011">
    <property type="entry name" value="PROTEIN_KINASE_DOM"/>
    <property type="match status" value="1"/>
</dbReference>
<dbReference type="InterPro" id="IPR050660">
    <property type="entry name" value="NEK_Ser/Thr_kinase"/>
</dbReference>
<evidence type="ECO:0000256" key="2">
    <source>
        <dbReference type="ARBA" id="ARBA00022679"/>
    </source>
</evidence>
<dbReference type="EMBL" id="JBHVZQ010000027">
    <property type="protein sequence ID" value="MFF1276808.1"/>
    <property type="molecule type" value="Genomic_DNA"/>
</dbReference>
<evidence type="ECO:0000256" key="6">
    <source>
        <dbReference type="SAM" id="MobiDB-lite"/>
    </source>
</evidence>
<reference evidence="9 10" key="1">
    <citation type="submission" date="2024-09" db="EMBL/GenBank/DDBJ databases">
        <title>The Natural Products Discovery Center: Release of the First 8490 Sequenced Strains for Exploring Actinobacteria Biosynthetic Diversity.</title>
        <authorList>
            <person name="Kalkreuter E."/>
            <person name="Kautsar S.A."/>
            <person name="Yang D."/>
            <person name="Bader C.D."/>
            <person name="Teijaro C.N."/>
            <person name="Fluegel L."/>
            <person name="Davis C.M."/>
            <person name="Simpson J.R."/>
            <person name="Lauterbach L."/>
            <person name="Steele A.D."/>
            <person name="Gui C."/>
            <person name="Meng S."/>
            <person name="Li G."/>
            <person name="Viehrig K."/>
            <person name="Ye F."/>
            <person name="Su P."/>
            <person name="Kiefer A.F."/>
            <person name="Nichols A."/>
            <person name="Cepeda A.J."/>
            <person name="Yan W."/>
            <person name="Fan B."/>
            <person name="Jiang Y."/>
            <person name="Adhikari A."/>
            <person name="Zheng C.-J."/>
            <person name="Schuster L."/>
            <person name="Cowan T.M."/>
            <person name="Smanski M.J."/>
            <person name="Chevrette M.G."/>
            <person name="De Carvalho L.P.S."/>
            <person name="Shen B."/>
        </authorList>
    </citation>
    <scope>NUCLEOTIDE SEQUENCE [LARGE SCALE GENOMIC DNA]</scope>
    <source>
        <strain evidence="9 10">NPDC058328</strain>
    </source>
</reference>
<keyword evidence="5" id="KW-0067">ATP-binding</keyword>
<dbReference type="SMART" id="SM00220">
    <property type="entry name" value="S_TKc"/>
    <property type="match status" value="1"/>
</dbReference>
<dbReference type="Proteomes" id="UP001601627">
    <property type="component" value="Unassembled WGS sequence"/>
</dbReference>
<keyword evidence="7" id="KW-0472">Membrane</keyword>
<organism evidence="9 10">
    <name type="scientific">Streptomyces marokkonensis</name>
    <dbReference type="NCBI Taxonomy" id="324855"/>
    <lineage>
        <taxon>Bacteria</taxon>
        <taxon>Bacillati</taxon>
        <taxon>Actinomycetota</taxon>
        <taxon>Actinomycetes</taxon>
        <taxon>Kitasatosporales</taxon>
        <taxon>Streptomycetaceae</taxon>
        <taxon>Streptomyces</taxon>
    </lineage>
</organism>
<keyword evidence="3" id="KW-0547">Nucleotide-binding</keyword>
<dbReference type="Pfam" id="PF00069">
    <property type="entry name" value="Pkinase"/>
    <property type="match status" value="1"/>
</dbReference>
<keyword evidence="2 9" id="KW-0808">Transferase</keyword>
<dbReference type="Gene3D" id="1.10.510.10">
    <property type="entry name" value="Transferase(Phosphotransferase) domain 1"/>
    <property type="match status" value="1"/>
</dbReference>
<keyword evidence="7" id="KW-0812">Transmembrane</keyword>